<feature type="compositionally biased region" description="Basic and acidic residues" evidence="1">
    <location>
        <begin position="204"/>
        <end position="216"/>
    </location>
</feature>
<keyword evidence="4" id="KW-1185">Reference proteome</keyword>
<evidence type="ECO:0000256" key="2">
    <source>
        <dbReference type="SAM" id="SignalP"/>
    </source>
</evidence>
<keyword evidence="2" id="KW-0732">Signal</keyword>
<dbReference type="Proteomes" id="UP000553632">
    <property type="component" value="Unassembled WGS sequence"/>
</dbReference>
<feature type="signal peptide" evidence="2">
    <location>
        <begin position="1"/>
        <end position="20"/>
    </location>
</feature>
<evidence type="ECO:0000256" key="1">
    <source>
        <dbReference type="SAM" id="MobiDB-lite"/>
    </source>
</evidence>
<evidence type="ECO:0000313" key="3">
    <source>
        <dbReference type="EMBL" id="KAF4729320.1"/>
    </source>
</evidence>
<feature type="region of interest" description="Disordered" evidence="1">
    <location>
        <begin position="204"/>
        <end position="229"/>
    </location>
</feature>
<reference evidence="3 4" key="1">
    <citation type="submission" date="2020-04" db="EMBL/GenBank/DDBJ databases">
        <title>Perkinsus olseni comparative genomics.</title>
        <authorList>
            <person name="Bogema D.R."/>
        </authorList>
    </citation>
    <scope>NUCLEOTIDE SEQUENCE [LARGE SCALE GENOMIC DNA]</scope>
    <source>
        <strain evidence="3 4">ATCC PRA-207</strain>
    </source>
</reference>
<name>A0A7J6SBA0_PEROL</name>
<dbReference type="EMBL" id="JABANO010019939">
    <property type="protein sequence ID" value="KAF4729320.1"/>
    <property type="molecule type" value="Genomic_DNA"/>
</dbReference>
<gene>
    <name evidence="3" type="ORF">FOZ63_001839</name>
</gene>
<accession>A0A7J6SBA0</accession>
<comment type="caution">
    <text evidence="3">The sequence shown here is derived from an EMBL/GenBank/DDBJ whole genome shotgun (WGS) entry which is preliminary data.</text>
</comment>
<feature type="chain" id="PRO_5029826302" evidence="2">
    <location>
        <begin position="21"/>
        <end position="511"/>
    </location>
</feature>
<sequence>MRPYPLLQLFLSFLSATALGRSARGKTSQSAARKAGRISELKAKGISFSPKASGCEIKQSDPLPRMSFTLTVEGSALDTEFEDFENKTTYNFYKSANMVTWVGGDEDDDFLHTVFLQDEDWERLYDLKLLPLYHLTKAVLENIRKMITPRRKNKVTTEAQCLDLVEVISAHPPSQYYTRQKNTGWVSKFYAENRLRIEEELESLKRGKQDTSERGAESGQQSGVAEEGSTFYLTAEEESRRIAELKAQGISFYPEISGCKIEQSPPLHKMNFTVYVNERALDTTFEDIEQGDIFYFSQSSNMVLWGIGGDDYRGVYLKKEDWQTMEKLKWLPLTHLSHGIQEILLNSASKRGKKSSTTSQCLRVVDAVMTNPLPEYKTGDRESTEWIYDFYSDKRRKMLEKLAELEELQGKKKTISFTPTFPVCMITGDRMRFSLTADRETGAVMDIEFWMGMRKNLYKTNRIYYGKGGIMDFGNHLNQEDWKRLEKAGLLPFAHLSERTLRILQENTPSE</sequence>
<dbReference type="AlphaFoldDB" id="A0A7J6SBA0"/>
<protein>
    <submittedName>
        <fullName evidence="3">Uncharacterized protein</fullName>
    </submittedName>
</protein>
<proteinExistence type="predicted"/>
<organism evidence="3 4">
    <name type="scientific">Perkinsus olseni</name>
    <name type="common">Perkinsus atlanticus</name>
    <dbReference type="NCBI Taxonomy" id="32597"/>
    <lineage>
        <taxon>Eukaryota</taxon>
        <taxon>Sar</taxon>
        <taxon>Alveolata</taxon>
        <taxon>Perkinsozoa</taxon>
        <taxon>Perkinsea</taxon>
        <taxon>Perkinsida</taxon>
        <taxon>Perkinsidae</taxon>
        <taxon>Perkinsus</taxon>
    </lineage>
</organism>
<evidence type="ECO:0000313" key="4">
    <source>
        <dbReference type="Proteomes" id="UP000553632"/>
    </source>
</evidence>